<dbReference type="EMBL" id="BMGJ01000005">
    <property type="protein sequence ID" value="GGD60991.1"/>
    <property type="molecule type" value="Genomic_DNA"/>
</dbReference>
<gene>
    <name evidence="1" type="ORF">GCM10011357_15340</name>
</gene>
<evidence type="ECO:0000313" key="1">
    <source>
        <dbReference type="EMBL" id="GGD60991.1"/>
    </source>
</evidence>
<keyword evidence="2" id="KW-1185">Reference proteome</keyword>
<evidence type="ECO:0000313" key="2">
    <source>
        <dbReference type="Proteomes" id="UP000614272"/>
    </source>
</evidence>
<accession>A0ABQ1R7A7</accession>
<name>A0ABQ1R7A7_9ALTE</name>
<comment type="caution">
    <text evidence="1">The sequence shown here is derived from an EMBL/GenBank/DDBJ whole genome shotgun (WGS) entry which is preliminary data.</text>
</comment>
<sequence length="45" mass="5108">MIGHAYLLVANRNKATIFELEDAANSMSKVETLENPTIRKYQLNV</sequence>
<dbReference type="RefSeq" id="WP_180237103.1">
    <property type="nucleotide sequence ID" value="NZ_BMGJ01000005.1"/>
</dbReference>
<reference evidence="2" key="1">
    <citation type="journal article" date="2019" name="Int. J. Syst. Evol. Microbiol.">
        <title>The Global Catalogue of Microorganisms (GCM) 10K type strain sequencing project: providing services to taxonomists for standard genome sequencing and annotation.</title>
        <authorList>
            <consortium name="The Broad Institute Genomics Platform"/>
            <consortium name="The Broad Institute Genome Sequencing Center for Infectious Disease"/>
            <person name="Wu L."/>
            <person name="Ma J."/>
        </authorList>
    </citation>
    <scope>NUCLEOTIDE SEQUENCE [LARGE SCALE GENOMIC DNA]</scope>
    <source>
        <strain evidence="2">CGMCC 1.12923</strain>
    </source>
</reference>
<organism evidence="1 2">
    <name type="scientific">Lacimicrobium alkaliphilum</name>
    <dbReference type="NCBI Taxonomy" id="1526571"/>
    <lineage>
        <taxon>Bacteria</taxon>
        <taxon>Pseudomonadati</taxon>
        <taxon>Pseudomonadota</taxon>
        <taxon>Gammaproteobacteria</taxon>
        <taxon>Alteromonadales</taxon>
        <taxon>Alteromonadaceae</taxon>
        <taxon>Lacimicrobium</taxon>
    </lineage>
</organism>
<proteinExistence type="predicted"/>
<protein>
    <submittedName>
        <fullName evidence="1">Uncharacterized protein</fullName>
    </submittedName>
</protein>
<dbReference type="Proteomes" id="UP000614272">
    <property type="component" value="Unassembled WGS sequence"/>
</dbReference>